<accession>A0A8B3CLD9</accession>
<proteinExistence type="predicted"/>
<dbReference type="Proteomes" id="UP000266669">
    <property type="component" value="Unassembled WGS sequence"/>
</dbReference>
<reference evidence="2" key="1">
    <citation type="submission" date="2018-05" db="EMBL/GenBank/DDBJ databases">
        <title>Leptospira yasudae sp. nov. and Leptospira stimsonii sp. nov., two pathogenic species of the genus Leptospira isolated from environmental sources.</title>
        <authorList>
            <person name="Casanovas-Massana A."/>
            <person name="Hamond C."/>
            <person name="Santos L.A."/>
            <person name="Hacker K.P."/>
            <person name="Balassiano I."/>
            <person name="Medeiros M.A."/>
            <person name="Reis M.G."/>
            <person name="Ko A.I."/>
            <person name="Wunder E.A."/>
        </authorList>
    </citation>
    <scope>NUCLEOTIDE SEQUENCE [LARGE SCALE GENOMIC DNA]</scope>
    <source>
        <strain evidence="2">AMB6-RJ</strain>
    </source>
</reference>
<dbReference type="AlphaFoldDB" id="A0A8B3CLD9"/>
<dbReference type="EMBL" id="QHCS01000006">
    <property type="protein sequence ID" value="RHX84050.1"/>
    <property type="molecule type" value="Genomic_DNA"/>
</dbReference>
<gene>
    <name evidence="1" type="ORF">DLM78_18365</name>
</gene>
<evidence type="ECO:0000313" key="1">
    <source>
        <dbReference type="EMBL" id="RHX84050.1"/>
    </source>
</evidence>
<evidence type="ECO:0000313" key="2">
    <source>
        <dbReference type="Proteomes" id="UP000266669"/>
    </source>
</evidence>
<organism evidence="1 2">
    <name type="scientific">Leptospira stimsonii</name>
    <dbReference type="NCBI Taxonomy" id="2202203"/>
    <lineage>
        <taxon>Bacteria</taxon>
        <taxon>Pseudomonadati</taxon>
        <taxon>Spirochaetota</taxon>
        <taxon>Spirochaetia</taxon>
        <taxon>Leptospirales</taxon>
        <taxon>Leptospiraceae</taxon>
        <taxon>Leptospira</taxon>
    </lineage>
</organism>
<name>A0A8B3CLD9_9LEPT</name>
<sequence length="69" mass="8317">MNIRARRFKIFYNPFSKSQNPLYILFKFLDFRVKKLSSVKMQSISDIAEFFQKRFRIGIEFALAFADKL</sequence>
<comment type="caution">
    <text evidence="1">The sequence shown here is derived from an EMBL/GenBank/DDBJ whole genome shotgun (WGS) entry which is preliminary data.</text>
</comment>
<protein>
    <submittedName>
        <fullName evidence="1">Uncharacterized protein</fullName>
    </submittedName>
</protein>